<organism evidence="6 7">
    <name type="scientific">Pedococcus cremeus</name>
    <dbReference type="NCBI Taxonomy" id="587636"/>
    <lineage>
        <taxon>Bacteria</taxon>
        <taxon>Bacillati</taxon>
        <taxon>Actinomycetota</taxon>
        <taxon>Actinomycetes</taxon>
        <taxon>Micrococcales</taxon>
        <taxon>Intrasporangiaceae</taxon>
        <taxon>Pedococcus</taxon>
    </lineage>
</organism>
<evidence type="ECO:0000313" key="6">
    <source>
        <dbReference type="EMBL" id="SES21416.1"/>
    </source>
</evidence>
<dbReference type="Gene3D" id="3.20.20.30">
    <property type="entry name" value="Luciferase-like domain"/>
    <property type="match status" value="1"/>
</dbReference>
<dbReference type="OrthoDB" id="143323at2"/>
<dbReference type="PANTHER" id="PTHR42847">
    <property type="entry name" value="ALKANESULFONATE MONOOXYGENASE"/>
    <property type="match status" value="1"/>
</dbReference>
<keyword evidence="7" id="KW-1185">Reference proteome</keyword>
<protein>
    <submittedName>
        <fullName evidence="6">Probable F420-dependent oxidoreductase, Rv1855c family</fullName>
    </submittedName>
</protein>
<proteinExistence type="predicted"/>
<dbReference type="Proteomes" id="UP000199019">
    <property type="component" value="Unassembled WGS sequence"/>
</dbReference>
<dbReference type="EMBL" id="FOHB01000004">
    <property type="protein sequence ID" value="SES21416.1"/>
    <property type="molecule type" value="Genomic_DNA"/>
</dbReference>
<evidence type="ECO:0000259" key="5">
    <source>
        <dbReference type="Pfam" id="PF00296"/>
    </source>
</evidence>
<dbReference type="PANTHER" id="PTHR42847:SF8">
    <property type="entry name" value="CONSERVED PROTEIN"/>
    <property type="match status" value="1"/>
</dbReference>
<dbReference type="SUPFAM" id="SSF51679">
    <property type="entry name" value="Bacterial luciferase-like"/>
    <property type="match status" value="1"/>
</dbReference>
<sequence length="290" mass="32041">MKLGLHIPDFTWDGGPNSLRDKLGDVAARAEQAGYDRVSVMDHVWQIGHLGPPEHEMLEAYTTLGYLAAKTERVKLLTVVTAVVYREPGLLAKAVTTLDVLSGGRAMLGIGAAWNEEESRGLGLFFPSTAERFERLEEALQICQQMWSDDDGPYEGKHYRLARTLNSPQSLSRPHPPILIGGAGERKTLRLVAQYADACNIFDTPELPHKLEVLREHCERLGRDYDQIEKTAQVRFDLGPNGERVKQTIEHLHELAGLGIEVAHGALANVSKPGTLELMAERVIPAVADI</sequence>
<name>A0A1H9VI03_9MICO</name>
<evidence type="ECO:0000256" key="1">
    <source>
        <dbReference type="ARBA" id="ARBA00022630"/>
    </source>
</evidence>
<feature type="domain" description="Luciferase-like" evidence="5">
    <location>
        <begin position="20"/>
        <end position="251"/>
    </location>
</feature>
<dbReference type="AlphaFoldDB" id="A0A1H9VI03"/>
<dbReference type="InterPro" id="IPR050172">
    <property type="entry name" value="SsuD_RutA_monooxygenase"/>
</dbReference>
<dbReference type="Pfam" id="PF00296">
    <property type="entry name" value="Bac_luciferase"/>
    <property type="match status" value="1"/>
</dbReference>
<accession>A0A1H9VI03</accession>
<dbReference type="STRING" id="587636.SAMN05216199_2359"/>
<dbReference type="GO" id="GO:0046306">
    <property type="term" value="P:alkanesulfonate catabolic process"/>
    <property type="evidence" value="ECO:0007669"/>
    <property type="project" value="TreeGrafter"/>
</dbReference>
<gene>
    <name evidence="6" type="ORF">SAMN05216199_2359</name>
</gene>
<evidence type="ECO:0000256" key="2">
    <source>
        <dbReference type="ARBA" id="ARBA00022643"/>
    </source>
</evidence>
<dbReference type="GO" id="GO:0008726">
    <property type="term" value="F:alkanesulfonate monooxygenase activity"/>
    <property type="evidence" value="ECO:0007669"/>
    <property type="project" value="TreeGrafter"/>
</dbReference>
<dbReference type="RefSeq" id="WP_091758363.1">
    <property type="nucleotide sequence ID" value="NZ_FOHB01000004.1"/>
</dbReference>
<dbReference type="NCBIfam" id="TIGR03560">
    <property type="entry name" value="F420_Rv1855c"/>
    <property type="match status" value="1"/>
</dbReference>
<dbReference type="InterPro" id="IPR011251">
    <property type="entry name" value="Luciferase-like_dom"/>
</dbReference>
<dbReference type="InterPro" id="IPR036661">
    <property type="entry name" value="Luciferase-like_sf"/>
</dbReference>
<evidence type="ECO:0000256" key="3">
    <source>
        <dbReference type="ARBA" id="ARBA00023002"/>
    </source>
</evidence>
<keyword evidence="4" id="KW-0503">Monooxygenase</keyword>
<keyword evidence="2" id="KW-0288">FMN</keyword>
<keyword evidence="3" id="KW-0560">Oxidoreductase</keyword>
<reference evidence="7" key="1">
    <citation type="submission" date="2016-10" db="EMBL/GenBank/DDBJ databases">
        <authorList>
            <person name="Varghese N."/>
            <person name="Submissions S."/>
        </authorList>
    </citation>
    <scope>NUCLEOTIDE SEQUENCE [LARGE SCALE GENOMIC DNA]</scope>
    <source>
        <strain evidence="7">CGMCC 1.6963</strain>
    </source>
</reference>
<evidence type="ECO:0000256" key="4">
    <source>
        <dbReference type="ARBA" id="ARBA00023033"/>
    </source>
</evidence>
<evidence type="ECO:0000313" key="7">
    <source>
        <dbReference type="Proteomes" id="UP000199019"/>
    </source>
</evidence>
<keyword evidence="1" id="KW-0285">Flavoprotein</keyword>
<dbReference type="InterPro" id="IPR019952">
    <property type="entry name" value="F420_OxRdatse_Rv1855c_pred"/>
</dbReference>